<name>A0A7R9HDW3_TIMPO</name>
<gene>
    <name evidence="2" type="ORF">TPSB3V08_LOCUS11818</name>
</gene>
<dbReference type="EMBL" id="OD013898">
    <property type="protein sequence ID" value="CAD7417498.1"/>
    <property type="molecule type" value="Genomic_DNA"/>
</dbReference>
<evidence type="ECO:0000313" key="2">
    <source>
        <dbReference type="EMBL" id="CAD7417498.1"/>
    </source>
</evidence>
<feature type="region of interest" description="Disordered" evidence="1">
    <location>
        <begin position="1"/>
        <end position="20"/>
    </location>
</feature>
<protein>
    <submittedName>
        <fullName evidence="2">Uncharacterized protein</fullName>
    </submittedName>
</protein>
<dbReference type="AlphaFoldDB" id="A0A7R9HDW3"/>
<proteinExistence type="predicted"/>
<sequence length="177" mass="19941">MAKRPSLCDHVGQNRTGPRKTKEIQTITRVWDAMDLSGSPKDIVYQWEQDIVWNTQGLWFKVVFFGKGQTNANQTLSGTFWVCGLISLLDGCSQVHIIPILLQHSVEGGTSTTSRYEVNDDHEVLAVRSAAALARRKYFIYLSILANIVKFFLRRAKPIRIKLCLEHSGFAVSSDSL</sequence>
<organism evidence="2">
    <name type="scientific">Timema poppense</name>
    <name type="common">Walking stick</name>
    <dbReference type="NCBI Taxonomy" id="170557"/>
    <lineage>
        <taxon>Eukaryota</taxon>
        <taxon>Metazoa</taxon>
        <taxon>Ecdysozoa</taxon>
        <taxon>Arthropoda</taxon>
        <taxon>Hexapoda</taxon>
        <taxon>Insecta</taxon>
        <taxon>Pterygota</taxon>
        <taxon>Neoptera</taxon>
        <taxon>Polyneoptera</taxon>
        <taxon>Phasmatodea</taxon>
        <taxon>Timematodea</taxon>
        <taxon>Timematoidea</taxon>
        <taxon>Timematidae</taxon>
        <taxon>Timema</taxon>
    </lineage>
</organism>
<accession>A0A7R9HDW3</accession>
<evidence type="ECO:0000256" key="1">
    <source>
        <dbReference type="SAM" id="MobiDB-lite"/>
    </source>
</evidence>
<reference evidence="2" key="1">
    <citation type="submission" date="2020-11" db="EMBL/GenBank/DDBJ databases">
        <authorList>
            <person name="Tran Van P."/>
        </authorList>
    </citation>
    <scope>NUCLEOTIDE SEQUENCE</scope>
</reference>